<comment type="caution">
    <text evidence="2">The sequence shown here is derived from an EMBL/GenBank/DDBJ whole genome shotgun (WGS) entry which is preliminary data.</text>
</comment>
<accession>A0A117NG55</accession>
<evidence type="ECO:0000313" key="2">
    <source>
        <dbReference type="EMBL" id="KUM46265.1"/>
    </source>
</evidence>
<name>A0A117NG55_PICGL</name>
<gene>
    <name evidence="2" type="ORF">ABT39_MTgene1771</name>
    <name evidence="1" type="ORF">ABT39_MTgene4060</name>
</gene>
<organism evidence="2">
    <name type="scientific">Picea glauca</name>
    <name type="common">White spruce</name>
    <name type="synonym">Pinus glauca</name>
    <dbReference type="NCBI Taxonomy" id="3330"/>
    <lineage>
        <taxon>Eukaryota</taxon>
        <taxon>Viridiplantae</taxon>
        <taxon>Streptophyta</taxon>
        <taxon>Embryophyta</taxon>
        <taxon>Tracheophyta</taxon>
        <taxon>Spermatophyta</taxon>
        <taxon>Pinopsida</taxon>
        <taxon>Pinidae</taxon>
        <taxon>Conifers I</taxon>
        <taxon>Pinales</taxon>
        <taxon>Pinaceae</taxon>
        <taxon>Picea</taxon>
    </lineage>
</organism>
<keyword evidence="2" id="KW-0496">Mitochondrion</keyword>
<sequence>MEFLAMRKVVFRPVPPVFPRELNLASYYLKEGDRIP</sequence>
<dbReference type="EMBL" id="LKAM01000012">
    <property type="protein sequence ID" value="KUM46265.1"/>
    <property type="molecule type" value="Genomic_DNA"/>
</dbReference>
<geneLocation type="mitochondrion" evidence="2"/>
<dbReference type="EMBL" id="LKAM01000033">
    <property type="protein sequence ID" value="KUM45107.1"/>
    <property type="molecule type" value="Genomic_DNA"/>
</dbReference>
<protein>
    <submittedName>
        <fullName evidence="2">Uncharacterized protein</fullName>
    </submittedName>
</protein>
<evidence type="ECO:0000313" key="1">
    <source>
        <dbReference type="EMBL" id="KUM45107.1"/>
    </source>
</evidence>
<reference evidence="2" key="1">
    <citation type="journal article" date="2015" name="Genome Biol. Evol.">
        <title>Organellar Genomes of White Spruce (Picea glauca): Assembly and Annotation.</title>
        <authorList>
            <person name="Jackman S.D."/>
            <person name="Warren R.L."/>
            <person name="Gibb E.A."/>
            <person name="Vandervalk B.P."/>
            <person name="Mohamadi H."/>
            <person name="Chu J."/>
            <person name="Raymond A."/>
            <person name="Pleasance S."/>
            <person name="Coope R."/>
            <person name="Wildung M.R."/>
            <person name="Ritland C.E."/>
            <person name="Bousquet J."/>
            <person name="Jones S.J."/>
            <person name="Bohlmann J."/>
            <person name="Birol I."/>
        </authorList>
    </citation>
    <scope>NUCLEOTIDE SEQUENCE [LARGE SCALE GENOMIC DNA]</scope>
    <source>
        <tissue evidence="2">Flushing bud</tissue>
    </source>
</reference>
<dbReference type="AlphaFoldDB" id="A0A117NG55"/>
<proteinExistence type="predicted"/>